<feature type="domain" description="Transposase IS204/IS1001/IS1096/IS1165 DDE" evidence="1">
    <location>
        <begin position="159"/>
        <end position="263"/>
    </location>
</feature>
<dbReference type="Pfam" id="PF14690">
    <property type="entry name" value="Zn_ribbon_ISL3"/>
    <property type="match status" value="1"/>
</dbReference>
<organism evidence="3 4">
    <name type="scientific">Sellimonas catena</name>
    <dbReference type="NCBI Taxonomy" id="2994035"/>
    <lineage>
        <taxon>Bacteria</taxon>
        <taxon>Bacillati</taxon>
        <taxon>Bacillota</taxon>
        <taxon>Clostridia</taxon>
        <taxon>Lachnospirales</taxon>
        <taxon>Lachnospiraceae</taxon>
        <taxon>Sellimonas</taxon>
    </lineage>
</organism>
<evidence type="ECO:0000313" key="4">
    <source>
        <dbReference type="Proteomes" id="UP001145094"/>
    </source>
</evidence>
<dbReference type="InterPro" id="IPR029261">
    <property type="entry name" value="Transposase_Znf"/>
</dbReference>
<reference evidence="3" key="1">
    <citation type="submission" date="2022-11" db="EMBL/GenBank/DDBJ databases">
        <title>Draft genome sequence of Sellimonas catena strain 18CBH55.</title>
        <authorList>
            <person name="Atsushi H."/>
            <person name="Moriya O."/>
            <person name="Mitsuo S."/>
        </authorList>
    </citation>
    <scope>NUCLEOTIDE SEQUENCE</scope>
    <source>
        <strain evidence="3">18CBH55</strain>
    </source>
</reference>
<dbReference type="RefSeq" id="WP_281845738.1">
    <property type="nucleotide sequence ID" value="NZ_BSCH01000022.1"/>
</dbReference>
<dbReference type="Pfam" id="PF01610">
    <property type="entry name" value="DDE_Tnp_ISL3"/>
    <property type="match status" value="1"/>
</dbReference>
<reference evidence="3" key="2">
    <citation type="submission" date="2022-11" db="EMBL/GenBank/DDBJ databases">
        <title>Draft genome sequence of Sellimonas catena strain 18CBH55.</title>
        <authorList>
            <person name="Hisatomi A."/>
            <person name="Ohkuma M."/>
            <person name="Sakamoto M."/>
        </authorList>
    </citation>
    <scope>NUCLEOTIDE SEQUENCE</scope>
    <source>
        <strain evidence="3">18CBH55</strain>
    </source>
</reference>
<dbReference type="NCBIfam" id="NF033550">
    <property type="entry name" value="transpos_ISL3"/>
    <property type="match status" value="1"/>
</dbReference>
<dbReference type="Proteomes" id="UP001145094">
    <property type="component" value="Unassembled WGS sequence"/>
</dbReference>
<dbReference type="InterPro" id="IPR002560">
    <property type="entry name" value="Transposase_DDE"/>
</dbReference>
<name>A0A9W6CFR0_9FIRM</name>
<comment type="caution">
    <text evidence="3">The sequence shown here is derived from an EMBL/GenBank/DDBJ whole genome shotgun (WGS) entry which is preliminary data.</text>
</comment>
<evidence type="ECO:0000259" key="2">
    <source>
        <dbReference type="Pfam" id="PF14690"/>
    </source>
</evidence>
<sequence length="300" mass="34654">MNTFDLDSFFPKDKLQLIKVEQTKERIHIYLKSITKSCVCPKCGQSTEEYHGTYVRHVQDLPILGKNVQLHIKAHEYKCANTDCNASTIAENFNGFLNYYSRMTERCADFICSLALETSCEGCSRICKVLGIKISGDTVIRLLLKRYQAMEHDFIGDKIGIDDFAYKKRHTYGTIIVDEETHNPITLLDGRDGDSLREWLKNNKHIKVITRDRASAYTKVIAEELPDAMQVADRFHLHQNLLEAIKKALNHELPATVKIPHDDESEETHETGKKKSHKMWIISRIILKNGIRRFVRSRNY</sequence>
<dbReference type="AlphaFoldDB" id="A0A9W6CFR0"/>
<evidence type="ECO:0008006" key="5">
    <source>
        <dbReference type="Google" id="ProtNLM"/>
    </source>
</evidence>
<evidence type="ECO:0000313" key="3">
    <source>
        <dbReference type="EMBL" id="GLG91560.1"/>
    </source>
</evidence>
<dbReference type="EMBL" id="BSCH01000022">
    <property type="protein sequence ID" value="GLG91560.1"/>
    <property type="molecule type" value="Genomic_DNA"/>
</dbReference>
<dbReference type="InterPro" id="IPR047951">
    <property type="entry name" value="Transpos_ISL3"/>
</dbReference>
<protein>
    <recommendedName>
        <fullName evidence="5">Transposase</fullName>
    </recommendedName>
</protein>
<evidence type="ECO:0000259" key="1">
    <source>
        <dbReference type="Pfam" id="PF01610"/>
    </source>
</evidence>
<dbReference type="PANTHER" id="PTHR33498">
    <property type="entry name" value="TRANSPOSASE FOR INSERTION SEQUENCE ELEMENT IS1557"/>
    <property type="match status" value="1"/>
</dbReference>
<reference evidence="3" key="3">
    <citation type="journal article" date="2023" name="Int. J. Syst. Evol. Microbiol.">
        <title>Sellimonas catena sp. nov., isolated from human faeces.</title>
        <authorList>
            <person name="Hisatomi A."/>
            <person name="Ohkuma M."/>
            <person name="Sakamoto M."/>
        </authorList>
    </citation>
    <scope>NUCLEOTIDE SEQUENCE</scope>
    <source>
        <strain evidence="3">18CBH55</strain>
    </source>
</reference>
<feature type="domain" description="Transposase IS204/IS1001/IS1096/IS1165 zinc-finger" evidence="2">
    <location>
        <begin position="38"/>
        <end position="81"/>
    </location>
</feature>
<proteinExistence type="predicted"/>
<accession>A0A9W6CFR0</accession>
<gene>
    <name evidence="3" type="ORF">Selli2_29870</name>
</gene>
<dbReference type="PANTHER" id="PTHR33498:SF1">
    <property type="entry name" value="TRANSPOSASE FOR INSERTION SEQUENCE ELEMENT IS1557"/>
    <property type="match status" value="1"/>
</dbReference>